<dbReference type="PROSITE" id="PS01102">
    <property type="entry name" value="ZF_DKSA_1"/>
    <property type="match status" value="1"/>
</dbReference>
<dbReference type="PANTHER" id="PTHR33823">
    <property type="entry name" value="RNA POLYMERASE-BINDING TRANSCRIPTION FACTOR DKSA-RELATED"/>
    <property type="match status" value="1"/>
</dbReference>
<dbReference type="SUPFAM" id="SSF109635">
    <property type="entry name" value="DnaK suppressor protein DksA, alpha-hairpin domain"/>
    <property type="match status" value="1"/>
</dbReference>
<dbReference type="PROSITE" id="PS51128">
    <property type="entry name" value="ZF_DKSA_2"/>
    <property type="match status" value="1"/>
</dbReference>
<dbReference type="NCBIfam" id="TIGR02890">
    <property type="entry name" value="bacill_yteA"/>
    <property type="match status" value="1"/>
</dbReference>
<evidence type="ECO:0000256" key="3">
    <source>
        <dbReference type="ARBA" id="ARBA00022833"/>
    </source>
</evidence>
<dbReference type="GO" id="GO:0008270">
    <property type="term" value="F:zinc ion binding"/>
    <property type="evidence" value="ECO:0007669"/>
    <property type="project" value="UniProtKB-KW"/>
</dbReference>
<evidence type="ECO:0000256" key="2">
    <source>
        <dbReference type="ARBA" id="ARBA00022771"/>
    </source>
</evidence>
<keyword evidence="7" id="KW-1185">Reference proteome</keyword>
<keyword evidence="2" id="KW-0863">Zinc-finger</keyword>
<name>A0A5C0SBJ7_CRATE</name>
<dbReference type="InterPro" id="IPR000962">
    <property type="entry name" value="Znf_DskA_TraR"/>
</dbReference>
<evidence type="ECO:0000256" key="4">
    <source>
        <dbReference type="PROSITE-ProRule" id="PRU00510"/>
    </source>
</evidence>
<evidence type="ECO:0000256" key="1">
    <source>
        <dbReference type="ARBA" id="ARBA00022723"/>
    </source>
</evidence>
<feature type="zinc finger region" description="dksA C4-type" evidence="4">
    <location>
        <begin position="92"/>
        <end position="116"/>
    </location>
</feature>
<proteinExistence type="predicted"/>
<protein>
    <submittedName>
        <fullName evidence="6">Molecular chaperone DnaK</fullName>
    </submittedName>
</protein>
<dbReference type="SUPFAM" id="SSF57716">
    <property type="entry name" value="Glucocorticoid receptor-like (DNA-binding domain)"/>
    <property type="match status" value="1"/>
</dbReference>
<reference evidence="6 7" key="1">
    <citation type="submission" date="2019-07" db="EMBL/GenBank/DDBJ databases">
        <title>Complete genome of Crassaminicella thermophila SY095.</title>
        <authorList>
            <person name="Li X."/>
        </authorList>
    </citation>
    <scope>NUCLEOTIDE SEQUENCE [LARGE SCALE GENOMIC DNA]</scope>
    <source>
        <strain evidence="6 7">SY095</strain>
    </source>
</reference>
<dbReference type="Gene3D" id="1.20.120.910">
    <property type="entry name" value="DksA, coiled-coil domain"/>
    <property type="match status" value="1"/>
</dbReference>
<dbReference type="AlphaFoldDB" id="A0A5C0SBJ7"/>
<dbReference type="EMBL" id="CP042243">
    <property type="protein sequence ID" value="QEK11985.1"/>
    <property type="molecule type" value="Genomic_DNA"/>
</dbReference>
<dbReference type="KEGG" id="crs:FQB35_06155"/>
<keyword evidence="3" id="KW-0862">Zinc</keyword>
<sequence>MNSNKLRYFKEKLFQEKKNVQKALERMDENEPNASLQEYFDELSVYDNHPADIATETFQMEMNFNLKKNESLYLKEINNALQRIEEGTYGKCSVCGKNIPEERLEIMPTAAKCIECEKNAFTVHDEIHTRPVEEDVLKHPFGRTYMDTNVDFNGFDGEDTYQAVARFNKTDKHNMALDWYDNNMYDENVSGTVEYVDNISNDFYLGQLEDEERKDIPDKQKRNQKK</sequence>
<dbReference type="InterPro" id="IPR037187">
    <property type="entry name" value="DnaK_N"/>
</dbReference>
<dbReference type="RefSeq" id="WP_148809140.1">
    <property type="nucleotide sequence ID" value="NZ_CP042243.1"/>
</dbReference>
<dbReference type="InterPro" id="IPR014240">
    <property type="entry name" value="YteA"/>
</dbReference>
<keyword evidence="1" id="KW-0479">Metal-binding</keyword>
<organism evidence="6 7">
    <name type="scientific">Crassaminicella thermophila</name>
    <dbReference type="NCBI Taxonomy" id="2599308"/>
    <lineage>
        <taxon>Bacteria</taxon>
        <taxon>Bacillati</taxon>
        <taxon>Bacillota</taxon>
        <taxon>Clostridia</taxon>
        <taxon>Eubacteriales</taxon>
        <taxon>Clostridiaceae</taxon>
        <taxon>Crassaminicella</taxon>
    </lineage>
</organism>
<dbReference type="Pfam" id="PF01258">
    <property type="entry name" value="zf-dskA_traR"/>
    <property type="match status" value="1"/>
</dbReference>
<feature type="domain" description="Zinc finger DksA/TraR C4-type" evidence="5">
    <location>
        <begin position="87"/>
        <end position="116"/>
    </location>
</feature>
<evidence type="ECO:0000313" key="7">
    <source>
        <dbReference type="Proteomes" id="UP000324646"/>
    </source>
</evidence>
<dbReference type="OrthoDB" id="9811543at2"/>
<evidence type="ECO:0000259" key="5">
    <source>
        <dbReference type="Pfam" id="PF01258"/>
    </source>
</evidence>
<dbReference type="InterPro" id="IPR020458">
    <property type="entry name" value="Znf_DskA_TraR_CS"/>
</dbReference>
<dbReference type="Proteomes" id="UP000324646">
    <property type="component" value="Chromosome"/>
</dbReference>
<accession>A0A5C0SBJ7</accession>
<dbReference type="PANTHER" id="PTHR33823:SF4">
    <property type="entry name" value="GENERAL STRESS PROTEIN 16O"/>
    <property type="match status" value="1"/>
</dbReference>
<gene>
    <name evidence="6" type="ORF">FQB35_06155</name>
</gene>
<evidence type="ECO:0000313" key="6">
    <source>
        <dbReference type="EMBL" id="QEK11985.1"/>
    </source>
</evidence>